<feature type="compositionally biased region" description="Low complexity" evidence="1">
    <location>
        <begin position="1"/>
        <end position="16"/>
    </location>
</feature>
<sequence>MLGQSAAAALQMSAPARSKELERHQAAGLCAAPFSPTFSPEHSQEPGNSQLQLPSQHLHTPPRPPSLPPGPRSCEKGSAAGSPALGCRLVAKLGTAPRYLQICGPAPRKRWNRSLQVVPRSGFGWCLSELQMKNDVYLLLQKPQSSERFDQVSTLRKSDHAHRKSTEPEEPEEPEDVRGDCELHAWGQGFVIHTVGNYGSVGRGAKVQACGKAGGNQRWRLDQN</sequence>
<reference evidence="3" key="1">
    <citation type="submission" date="2025-08" db="UniProtKB">
        <authorList>
            <consortium name="RefSeq"/>
        </authorList>
    </citation>
    <scope>IDENTIFICATION</scope>
    <source>
        <tissue evidence="3">Cell line</tissue>
    </source>
</reference>
<feature type="region of interest" description="Disordered" evidence="1">
    <location>
        <begin position="1"/>
        <end position="79"/>
    </location>
</feature>
<accession>A0ABM4YLF7</accession>
<dbReference type="GeneID" id="140595217"/>
<feature type="compositionally biased region" description="Pro residues" evidence="1">
    <location>
        <begin position="61"/>
        <end position="71"/>
    </location>
</feature>
<evidence type="ECO:0000313" key="3">
    <source>
        <dbReference type="RefSeq" id="XP_072591120.1"/>
    </source>
</evidence>
<keyword evidence="2" id="KW-1185">Reference proteome</keyword>
<proteinExistence type="predicted"/>
<organism evidence="2 3">
    <name type="scientific">Vulpes vulpes</name>
    <name type="common">Red fox</name>
    <dbReference type="NCBI Taxonomy" id="9627"/>
    <lineage>
        <taxon>Eukaryota</taxon>
        <taxon>Metazoa</taxon>
        <taxon>Chordata</taxon>
        <taxon>Craniata</taxon>
        <taxon>Vertebrata</taxon>
        <taxon>Euteleostomi</taxon>
        <taxon>Mammalia</taxon>
        <taxon>Eutheria</taxon>
        <taxon>Laurasiatheria</taxon>
        <taxon>Carnivora</taxon>
        <taxon>Caniformia</taxon>
        <taxon>Canidae</taxon>
        <taxon>Vulpes</taxon>
    </lineage>
</organism>
<evidence type="ECO:0000313" key="2">
    <source>
        <dbReference type="Proteomes" id="UP001652641"/>
    </source>
</evidence>
<evidence type="ECO:0008006" key="4">
    <source>
        <dbReference type="Google" id="ProtNLM"/>
    </source>
</evidence>
<gene>
    <name evidence="3" type="primary">LOC140595217</name>
</gene>
<dbReference type="RefSeq" id="XP_072591120.1">
    <property type="nucleotide sequence ID" value="XM_072735019.1"/>
</dbReference>
<dbReference type="Proteomes" id="UP001652641">
    <property type="component" value="Chromosome 13"/>
</dbReference>
<name>A0ABM4YLF7_VULVU</name>
<feature type="compositionally biased region" description="Polar residues" evidence="1">
    <location>
        <begin position="36"/>
        <end position="58"/>
    </location>
</feature>
<evidence type="ECO:0000256" key="1">
    <source>
        <dbReference type="SAM" id="MobiDB-lite"/>
    </source>
</evidence>
<protein>
    <recommendedName>
        <fullName evidence="4">Ricin B lectin domain-containing protein</fullName>
    </recommendedName>
</protein>
<feature type="region of interest" description="Disordered" evidence="1">
    <location>
        <begin position="149"/>
        <end position="177"/>
    </location>
</feature>